<evidence type="ECO:0000256" key="3">
    <source>
        <dbReference type="ARBA" id="ARBA00023163"/>
    </source>
</evidence>
<sequence>MFRSFLGRLRSVLFLDPDWHCLPPLTHRIMAAKKQQISLRDLARHLNLSTSSVSRALADHRDISEATKERVRQMAQELNYRPNQLAAALRRGHSKTIGVIVPHIKGYFFPAVMNGIEKVATLEGFNVLLCQSNEELRREQKNIETLLAAQVEGILVSVSATTFADMDHFEQVRRQGTPLVFFDRAPELPRSMAVVLDDFQGAYQAVSHLIAQGCKRIVHLAGPQHLNTSRNRFLGYKAALEAHGLPFQDDWVYSLPALTHDAGRLGMQHLLALEPPLDGIFAAYAIPSVGALEVLREKGLRVPQDIALACFSNEPFTTMTQPQMTVVDQRAEQMGETAVRLFLQLLKRGPSYEPPHLVLKPELIIRSSSLHQSQVAVELSESK</sequence>
<dbReference type="InterPro" id="IPR028082">
    <property type="entry name" value="Peripla_BP_I"/>
</dbReference>
<feature type="domain" description="HTH lacI-type" evidence="4">
    <location>
        <begin position="37"/>
        <end position="91"/>
    </location>
</feature>
<dbReference type="PANTHER" id="PTHR30146:SF109">
    <property type="entry name" value="HTH-TYPE TRANSCRIPTIONAL REGULATOR GALS"/>
    <property type="match status" value="1"/>
</dbReference>
<evidence type="ECO:0000313" key="5">
    <source>
        <dbReference type="EMBL" id="TGE26992.1"/>
    </source>
</evidence>
<evidence type="ECO:0000256" key="1">
    <source>
        <dbReference type="ARBA" id="ARBA00023015"/>
    </source>
</evidence>
<dbReference type="PROSITE" id="PS50932">
    <property type="entry name" value="HTH_LACI_2"/>
    <property type="match status" value="1"/>
</dbReference>
<dbReference type="Gene3D" id="1.10.260.40">
    <property type="entry name" value="lambda repressor-like DNA-binding domains"/>
    <property type="match status" value="1"/>
</dbReference>
<comment type="caution">
    <text evidence="5">The sequence shown here is derived from an EMBL/GenBank/DDBJ whole genome shotgun (WGS) entry which is preliminary data.</text>
</comment>
<keyword evidence="1" id="KW-0805">Transcription regulation</keyword>
<evidence type="ECO:0000259" key="4">
    <source>
        <dbReference type="PROSITE" id="PS50932"/>
    </source>
</evidence>
<evidence type="ECO:0000313" key="6">
    <source>
        <dbReference type="Proteomes" id="UP000298471"/>
    </source>
</evidence>
<dbReference type="SMART" id="SM00354">
    <property type="entry name" value="HTH_LACI"/>
    <property type="match status" value="1"/>
</dbReference>
<dbReference type="CDD" id="cd01392">
    <property type="entry name" value="HTH_LacI"/>
    <property type="match status" value="1"/>
</dbReference>
<protein>
    <submittedName>
        <fullName evidence="5">LacI family transcriptional regulator</fullName>
    </submittedName>
</protein>
<gene>
    <name evidence="5" type="ORF">E5K02_11335</name>
</gene>
<name>A0A4Z0QE71_9BACT</name>
<dbReference type="AlphaFoldDB" id="A0A4Z0QE71"/>
<dbReference type="Pfam" id="PF13377">
    <property type="entry name" value="Peripla_BP_3"/>
    <property type="match status" value="1"/>
</dbReference>
<dbReference type="GO" id="GO:0003700">
    <property type="term" value="F:DNA-binding transcription factor activity"/>
    <property type="evidence" value="ECO:0007669"/>
    <property type="project" value="TreeGrafter"/>
</dbReference>
<dbReference type="CDD" id="cd06267">
    <property type="entry name" value="PBP1_LacI_sugar_binding-like"/>
    <property type="match status" value="1"/>
</dbReference>
<keyword evidence="2" id="KW-0238">DNA-binding</keyword>
<dbReference type="Pfam" id="PF00356">
    <property type="entry name" value="LacI"/>
    <property type="match status" value="1"/>
</dbReference>
<dbReference type="EMBL" id="SRMB01000002">
    <property type="protein sequence ID" value="TGE26992.1"/>
    <property type="molecule type" value="Genomic_DNA"/>
</dbReference>
<dbReference type="SUPFAM" id="SSF47413">
    <property type="entry name" value="lambda repressor-like DNA-binding domains"/>
    <property type="match status" value="1"/>
</dbReference>
<dbReference type="InterPro" id="IPR000843">
    <property type="entry name" value="HTH_LacI"/>
</dbReference>
<dbReference type="GO" id="GO:0000976">
    <property type="term" value="F:transcription cis-regulatory region binding"/>
    <property type="evidence" value="ECO:0007669"/>
    <property type="project" value="TreeGrafter"/>
</dbReference>
<dbReference type="SUPFAM" id="SSF53822">
    <property type="entry name" value="Periplasmic binding protein-like I"/>
    <property type="match status" value="1"/>
</dbReference>
<dbReference type="InterPro" id="IPR010982">
    <property type="entry name" value="Lambda_DNA-bd_dom_sf"/>
</dbReference>
<proteinExistence type="predicted"/>
<accession>A0A4Z0QE71</accession>
<dbReference type="Proteomes" id="UP000298471">
    <property type="component" value="Unassembled WGS sequence"/>
</dbReference>
<evidence type="ECO:0000256" key="2">
    <source>
        <dbReference type="ARBA" id="ARBA00023125"/>
    </source>
</evidence>
<reference evidence="5 6" key="1">
    <citation type="submission" date="2019-04" db="EMBL/GenBank/DDBJ databases">
        <authorList>
            <person name="Feng G."/>
            <person name="Zhang J."/>
            <person name="Zhu H."/>
        </authorList>
    </citation>
    <scope>NUCLEOTIDE SEQUENCE [LARGE SCALE GENOMIC DNA]</scope>
    <source>
        <strain evidence="5 6">9PBR-1</strain>
    </source>
</reference>
<organism evidence="5 6">
    <name type="scientific">Hymenobacter metallicola</name>
    <dbReference type="NCBI Taxonomy" id="2563114"/>
    <lineage>
        <taxon>Bacteria</taxon>
        <taxon>Pseudomonadati</taxon>
        <taxon>Bacteroidota</taxon>
        <taxon>Cytophagia</taxon>
        <taxon>Cytophagales</taxon>
        <taxon>Hymenobacteraceae</taxon>
        <taxon>Hymenobacter</taxon>
    </lineage>
</organism>
<dbReference type="OrthoDB" id="891936at2"/>
<dbReference type="PANTHER" id="PTHR30146">
    <property type="entry name" value="LACI-RELATED TRANSCRIPTIONAL REPRESSOR"/>
    <property type="match status" value="1"/>
</dbReference>
<dbReference type="InterPro" id="IPR046335">
    <property type="entry name" value="LacI/GalR-like_sensor"/>
</dbReference>
<keyword evidence="3" id="KW-0804">Transcription</keyword>
<dbReference type="Gene3D" id="3.40.50.2300">
    <property type="match status" value="2"/>
</dbReference>
<keyword evidence="6" id="KW-1185">Reference proteome</keyword>